<feature type="transmembrane region" description="Helical" evidence="2">
    <location>
        <begin position="169"/>
        <end position="190"/>
    </location>
</feature>
<evidence type="ECO:0000256" key="1">
    <source>
        <dbReference type="SAM" id="MobiDB-lite"/>
    </source>
</evidence>
<organism evidence="4 5">
    <name type="scientific">Actinoplanes philippinensis</name>
    <dbReference type="NCBI Taxonomy" id="35752"/>
    <lineage>
        <taxon>Bacteria</taxon>
        <taxon>Bacillati</taxon>
        <taxon>Actinomycetota</taxon>
        <taxon>Actinomycetes</taxon>
        <taxon>Micromonosporales</taxon>
        <taxon>Micromonosporaceae</taxon>
        <taxon>Actinoplanes</taxon>
    </lineage>
</organism>
<dbReference type="PANTHER" id="PTHR34219:SF1">
    <property type="entry name" value="PEPSY DOMAIN-CONTAINING PROTEIN"/>
    <property type="match status" value="1"/>
</dbReference>
<feature type="transmembrane region" description="Helical" evidence="2">
    <location>
        <begin position="219"/>
        <end position="241"/>
    </location>
</feature>
<evidence type="ECO:0000256" key="2">
    <source>
        <dbReference type="SAM" id="Phobius"/>
    </source>
</evidence>
<dbReference type="STRING" id="35752.SAMN05421541_12018"/>
<dbReference type="Pfam" id="PF03929">
    <property type="entry name" value="PepSY_TM"/>
    <property type="match status" value="1"/>
</dbReference>
<dbReference type="InterPro" id="IPR005625">
    <property type="entry name" value="PepSY-ass_TM"/>
</dbReference>
<sequence>MAITPELTEKPVPAADSGRRTPSARTFGPLLLRLHFYAGVLVAPFILIAATTGLLFTMVPTLDRIVYRAELVVADPGDTTLPVSQQVTAARATHPDGDLIGVRPGEGDRTTQVDFSSPGLPEEHLHTVYVDPYTGEVTGQLETWWTATPLNTWLDQFHRDLHLGTTGELYSEFAASWLWVLALGGVVLWWRRQRGNRTARRLLAPELAAKKGVRRTRSWHAATGLWITVGLLILSATGLTWSGYAGANFAAALDSLKGSRPYVATELTAAPAAASGGHHSEGGAAAVPAVDPTAVDTVLAGARAAGIDGPVQVSLPTDDASAWTVTQTDNVWPVRFDSVALDSTGKVTDRVDFADWPFLAKLTSWGVQAHMGLLFGLFNQLVLAALAIGLITVIVWGYRMWWQRRPTRADRRAPVGAPPARSAWQQLPSWGIVVGVPVVFALGWALPLFGIPLLAFLVVDLVVGAVRGHGTPPEVPVSPAPAGS</sequence>
<evidence type="ECO:0000259" key="3">
    <source>
        <dbReference type="Pfam" id="PF03413"/>
    </source>
</evidence>
<gene>
    <name evidence="4" type="ORF">SAMN05421541_12018</name>
</gene>
<evidence type="ECO:0000313" key="5">
    <source>
        <dbReference type="Proteomes" id="UP000199645"/>
    </source>
</evidence>
<keyword evidence="5" id="KW-1185">Reference proteome</keyword>
<feature type="domain" description="PepSY" evidence="3">
    <location>
        <begin position="81"/>
        <end position="140"/>
    </location>
</feature>
<dbReference type="Proteomes" id="UP000199645">
    <property type="component" value="Unassembled WGS sequence"/>
</dbReference>
<dbReference type="OrthoDB" id="9791166at2"/>
<keyword evidence="2" id="KW-0472">Membrane</keyword>
<dbReference type="InterPro" id="IPR025711">
    <property type="entry name" value="PepSY"/>
</dbReference>
<feature type="transmembrane region" description="Helical" evidence="2">
    <location>
        <begin position="34"/>
        <end position="56"/>
    </location>
</feature>
<name>A0A1I2LAQ5_9ACTN</name>
<feature type="transmembrane region" description="Helical" evidence="2">
    <location>
        <begin position="381"/>
        <end position="402"/>
    </location>
</feature>
<feature type="transmembrane region" description="Helical" evidence="2">
    <location>
        <begin position="430"/>
        <end position="459"/>
    </location>
</feature>
<feature type="region of interest" description="Disordered" evidence="1">
    <location>
        <begin position="1"/>
        <end position="21"/>
    </location>
</feature>
<dbReference type="EMBL" id="FONV01000020">
    <property type="protein sequence ID" value="SFF74166.1"/>
    <property type="molecule type" value="Genomic_DNA"/>
</dbReference>
<accession>A0A1I2LAQ5</accession>
<keyword evidence="2" id="KW-1133">Transmembrane helix</keyword>
<feature type="region of interest" description="Disordered" evidence="1">
    <location>
        <begin position="95"/>
        <end position="120"/>
    </location>
</feature>
<keyword evidence="2" id="KW-0812">Transmembrane</keyword>
<dbReference type="PANTHER" id="PTHR34219">
    <property type="entry name" value="IRON-REGULATED INNER MEMBRANE PROTEIN-RELATED"/>
    <property type="match status" value="1"/>
</dbReference>
<dbReference type="AlphaFoldDB" id="A0A1I2LAQ5"/>
<dbReference type="Pfam" id="PF03413">
    <property type="entry name" value="PepSY"/>
    <property type="match status" value="1"/>
</dbReference>
<dbReference type="RefSeq" id="WP_093621167.1">
    <property type="nucleotide sequence ID" value="NZ_BOMT01000095.1"/>
</dbReference>
<protein>
    <submittedName>
        <fullName evidence="4">Uncharacterized iron-regulated membrane protein</fullName>
    </submittedName>
</protein>
<proteinExistence type="predicted"/>
<reference evidence="4 5" key="1">
    <citation type="submission" date="2016-10" db="EMBL/GenBank/DDBJ databases">
        <authorList>
            <person name="de Groot N.N."/>
        </authorList>
    </citation>
    <scope>NUCLEOTIDE SEQUENCE [LARGE SCALE GENOMIC DNA]</scope>
    <source>
        <strain evidence="4 5">DSM 43019</strain>
    </source>
</reference>
<evidence type="ECO:0000313" key="4">
    <source>
        <dbReference type="EMBL" id="SFF74166.1"/>
    </source>
</evidence>